<dbReference type="Proteomes" id="UP000656548">
    <property type="component" value="Unassembled WGS sequence"/>
</dbReference>
<dbReference type="EMBL" id="JADBEJ010000004">
    <property type="protein sequence ID" value="MBE1576262.1"/>
    <property type="molecule type" value="Genomic_DNA"/>
</dbReference>
<accession>A0ABR9L6T5</accession>
<comment type="caution">
    <text evidence="1">The sequence shown here is derived from an EMBL/GenBank/DDBJ whole genome shotgun (WGS) entry which is preliminary data.</text>
</comment>
<dbReference type="NCBIfam" id="NF041510">
    <property type="entry name" value="AMED_5909_fam"/>
    <property type="match status" value="1"/>
</dbReference>
<name>A0ABR9L6T5_9PSEU</name>
<protein>
    <submittedName>
        <fullName evidence="1">Uncharacterized protein</fullName>
    </submittedName>
</protein>
<evidence type="ECO:0000313" key="2">
    <source>
        <dbReference type="Proteomes" id="UP000656548"/>
    </source>
</evidence>
<gene>
    <name evidence="1" type="ORF">H4W30_003309</name>
</gene>
<proteinExistence type="predicted"/>
<reference evidence="1 2" key="1">
    <citation type="submission" date="2020-10" db="EMBL/GenBank/DDBJ databases">
        <title>Sequencing the genomes of 1000 actinobacteria strains.</title>
        <authorList>
            <person name="Klenk H.-P."/>
        </authorList>
    </citation>
    <scope>NUCLEOTIDE SEQUENCE [LARGE SCALE GENOMIC DNA]</scope>
    <source>
        <strain evidence="1 2">DSM 46661</strain>
    </source>
</reference>
<dbReference type="InterPro" id="IPR048152">
    <property type="entry name" value="AMED_5909-like"/>
</dbReference>
<sequence length="85" mass="9782">MADSKAPQTLKDAHAVAASTRPLPGANQATWLKWHKTNARMYREVSDIDRWHHHELRYWVNYEENKAEELAAQIQARKAESADVA</sequence>
<evidence type="ECO:0000313" key="1">
    <source>
        <dbReference type="EMBL" id="MBE1576262.1"/>
    </source>
</evidence>
<keyword evidence="2" id="KW-1185">Reference proteome</keyword>
<dbReference type="RefSeq" id="WP_192743576.1">
    <property type="nucleotide sequence ID" value="NZ_JADBEJ010000004.1"/>
</dbReference>
<organism evidence="1 2">
    <name type="scientific">Amycolatopsis roodepoortensis</name>
    <dbReference type="NCBI Taxonomy" id="700274"/>
    <lineage>
        <taxon>Bacteria</taxon>
        <taxon>Bacillati</taxon>
        <taxon>Actinomycetota</taxon>
        <taxon>Actinomycetes</taxon>
        <taxon>Pseudonocardiales</taxon>
        <taxon>Pseudonocardiaceae</taxon>
        <taxon>Amycolatopsis</taxon>
    </lineage>
</organism>